<protein>
    <recommendedName>
        <fullName evidence="2">BTB domain-containing protein</fullName>
    </recommendedName>
</protein>
<dbReference type="SUPFAM" id="SSF54695">
    <property type="entry name" value="POZ domain"/>
    <property type="match status" value="1"/>
</dbReference>
<feature type="domain" description="BTB" evidence="2">
    <location>
        <begin position="141"/>
        <end position="209"/>
    </location>
</feature>
<dbReference type="Proteomes" id="UP001054889">
    <property type="component" value="Unassembled WGS sequence"/>
</dbReference>
<keyword evidence="4" id="KW-1185">Reference proteome</keyword>
<proteinExistence type="predicted"/>
<sequence>MAASLRPGPRRKTMSRCSPEIDRCVHVFEIDRYSLHKGSGAGRYIRSASFAVGGHDWCVCVREILAPRRRPGRNQRPRFHLPQALEQKRHRAVDDRLVIECDVTVIMKTPVPESGTMFDIEVPPSDLSDNLGKLLETQKGTDVTFKVKHEFFHAHKIVLAMRSRVFEAQIYGPLLGDNDKPCVTIEDMEPSIFKTLLHFIYTDSLPATVMDDLDGDEKEERVKHLLVAADRYAMERMKLMCESMLCKRLSAESVHHCSSS</sequence>
<organism evidence="3 4">
    <name type="scientific">Eleusine coracana subsp. coracana</name>
    <dbReference type="NCBI Taxonomy" id="191504"/>
    <lineage>
        <taxon>Eukaryota</taxon>
        <taxon>Viridiplantae</taxon>
        <taxon>Streptophyta</taxon>
        <taxon>Embryophyta</taxon>
        <taxon>Tracheophyta</taxon>
        <taxon>Spermatophyta</taxon>
        <taxon>Magnoliopsida</taxon>
        <taxon>Liliopsida</taxon>
        <taxon>Poales</taxon>
        <taxon>Poaceae</taxon>
        <taxon>PACMAD clade</taxon>
        <taxon>Chloridoideae</taxon>
        <taxon>Cynodonteae</taxon>
        <taxon>Eleusininae</taxon>
        <taxon>Eleusine</taxon>
    </lineage>
</organism>
<reference evidence="3" key="1">
    <citation type="journal article" date="2018" name="DNA Res.">
        <title>Multiple hybrid de novo genome assembly of finger millet, an orphan allotetraploid crop.</title>
        <authorList>
            <person name="Hatakeyama M."/>
            <person name="Aluri S."/>
            <person name="Balachadran M.T."/>
            <person name="Sivarajan S.R."/>
            <person name="Patrignani A."/>
            <person name="Gruter S."/>
            <person name="Poveda L."/>
            <person name="Shimizu-Inatsugi R."/>
            <person name="Baeten J."/>
            <person name="Francoijs K.J."/>
            <person name="Nataraja K.N."/>
            <person name="Reddy Y.A.N."/>
            <person name="Phadnis S."/>
            <person name="Ravikumar R.L."/>
            <person name="Schlapbach R."/>
            <person name="Sreeman S.M."/>
            <person name="Shimizu K.K."/>
        </authorList>
    </citation>
    <scope>NUCLEOTIDE SEQUENCE</scope>
</reference>
<dbReference type="InterPro" id="IPR002083">
    <property type="entry name" value="MATH/TRAF_dom"/>
</dbReference>
<evidence type="ECO:0000259" key="2">
    <source>
        <dbReference type="PROSITE" id="PS50097"/>
    </source>
</evidence>
<comment type="caution">
    <text evidence="3">The sequence shown here is derived from an EMBL/GenBank/DDBJ whole genome shotgun (WGS) entry which is preliminary data.</text>
</comment>
<dbReference type="PANTHER" id="PTHR26379">
    <property type="entry name" value="BTB/POZ AND MATH DOMAIN-CONTAINING PROTEIN 1"/>
    <property type="match status" value="1"/>
</dbReference>
<dbReference type="PANTHER" id="PTHR26379:SF474">
    <property type="entry name" value="OS08G0228200 PROTEIN"/>
    <property type="match status" value="1"/>
</dbReference>
<evidence type="ECO:0000313" key="4">
    <source>
        <dbReference type="Proteomes" id="UP001054889"/>
    </source>
</evidence>
<dbReference type="EMBL" id="BQKI01000079">
    <property type="protein sequence ID" value="GJN26310.1"/>
    <property type="molecule type" value="Genomic_DNA"/>
</dbReference>
<dbReference type="AlphaFoldDB" id="A0AAV5EVS1"/>
<evidence type="ECO:0000256" key="1">
    <source>
        <dbReference type="ARBA" id="ARBA00004906"/>
    </source>
</evidence>
<evidence type="ECO:0000313" key="3">
    <source>
        <dbReference type="EMBL" id="GJN26310.1"/>
    </source>
</evidence>
<dbReference type="CDD" id="cd18280">
    <property type="entry name" value="BTB_POZ_BPM_plant"/>
    <property type="match status" value="1"/>
</dbReference>
<dbReference type="InterPro" id="IPR045005">
    <property type="entry name" value="BPM1-6"/>
</dbReference>
<dbReference type="InterPro" id="IPR011333">
    <property type="entry name" value="SKP1/BTB/POZ_sf"/>
</dbReference>
<comment type="pathway">
    <text evidence="1">Protein modification; protein ubiquitination.</text>
</comment>
<accession>A0AAV5EVS1</accession>
<dbReference type="Gene3D" id="3.30.710.10">
    <property type="entry name" value="Potassium Channel Kv1.1, Chain A"/>
    <property type="match status" value="1"/>
</dbReference>
<dbReference type="Pfam" id="PF00651">
    <property type="entry name" value="BTB"/>
    <property type="match status" value="1"/>
</dbReference>
<dbReference type="SMART" id="SM00225">
    <property type="entry name" value="BTB"/>
    <property type="match status" value="1"/>
</dbReference>
<gene>
    <name evidence="3" type="primary">gb14232</name>
    <name evidence="3" type="ORF">PR202_gb14232</name>
</gene>
<name>A0AAV5EVS1_ELECO</name>
<dbReference type="GO" id="GO:0016567">
    <property type="term" value="P:protein ubiquitination"/>
    <property type="evidence" value="ECO:0007669"/>
    <property type="project" value="InterPro"/>
</dbReference>
<dbReference type="PROSITE" id="PS50097">
    <property type="entry name" value="BTB"/>
    <property type="match status" value="1"/>
</dbReference>
<dbReference type="SUPFAM" id="SSF49599">
    <property type="entry name" value="TRAF domain-like"/>
    <property type="match status" value="1"/>
</dbReference>
<reference evidence="3" key="2">
    <citation type="submission" date="2021-12" db="EMBL/GenBank/DDBJ databases">
        <title>Resequencing data analysis of finger millet.</title>
        <authorList>
            <person name="Hatakeyama M."/>
            <person name="Aluri S."/>
            <person name="Balachadran M.T."/>
            <person name="Sivarajan S.R."/>
            <person name="Poveda L."/>
            <person name="Shimizu-Inatsugi R."/>
            <person name="Schlapbach R."/>
            <person name="Sreeman S.M."/>
            <person name="Shimizu K.K."/>
        </authorList>
    </citation>
    <scope>NUCLEOTIDE SEQUENCE</scope>
</reference>
<dbReference type="InterPro" id="IPR000210">
    <property type="entry name" value="BTB/POZ_dom"/>
</dbReference>
<dbReference type="CDD" id="cd00121">
    <property type="entry name" value="MATH"/>
    <property type="match status" value="1"/>
</dbReference>